<evidence type="ECO:0000256" key="6">
    <source>
        <dbReference type="ARBA" id="ARBA00023242"/>
    </source>
</evidence>
<feature type="compositionally biased region" description="Basic and acidic residues" evidence="8">
    <location>
        <begin position="61"/>
        <end position="82"/>
    </location>
</feature>
<evidence type="ECO:0000256" key="7">
    <source>
        <dbReference type="RuleBase" id="RU365071"/>
    </source>
</evidence>
<evidence type="ECO:0000256" key="8">
    <source>
        <dbReference type="SAM" id="MobiDB-lite"/>
    </source>
</evidence>
<keyword evidence="4 7" id="KW-0233">DNA recombination</keyword>
<keyword evidence="11" id="KW-1185">Reference proteome</keyword>
<keyword evidence="6 7" id="KW-0539">Nucleus</keyword>
<gene>
    <name evidence="10" type="ORF">SORBI_3007G209300</name>
</gene>
<comment type="function">
    <text evidence="7">Component of the SMC5-SMC6 complex, that promotes sister chromatid alignment after DNA damage and facilitates double-stranded DNA breaks (DSBs) repair via homologous recombination between sister chromatids.</text>
</comment>
<reference evidence="10" key="2">
    <citation type="submission" date="2017-02" db="EMBL/GenBank/DDBJ databases">
        <title>WGS assembly of Sorghum bicolor.</title>
        <authorList>
            <person name="Paterson A."/>
            <person name="Mullet J."/>
            <person name="Bowers J."/>
            <person name="Bruggmann R."/>
            <person name="Dubchak I."/>
            <person name="Grimwood J."/>
            <person name="Gundlach H."/>
            <person name="Haberer G."/>
            <person name="Hellsten U."/>
            <person name="Mitros T."/>
            <person name="Poliakov A."/>
            <person name="Schmutz J."/>
            <person name="Spannagl M."/>
            <person name="Tang H."/>
            <person name="Wang X."/>
            <person name="Wicker T."/>
            <person name="Bharti A."/>
            <person name="Chapman J."/>
            <person name="Feltus F."/>
            <person name="Gowik U."/>
            <person name="Grigoriev I."/>
            <person name="Lyons E."/>
            <person name="Maher C."/>
            <person name="Martis M."/>
            <person name="Narechania A."/>
            <person name="Otillar R."/>
            <person name="Penning B."/>
            <person name="Salamov A."/>
            <person name="Wang Y."/>
            <person name="Zhang L."/>
            <person name="Carpita N."/>
            <person name="Freeling M."/>
            <person name="Gingle A."/>
            <person name="Hash C."/>
            <person name="Keller B."/>
            <person name="Klein P."/>
            <person name="Kresovich S."/>
            <person name="Mccann M."/>
            <person name="Ming R."/>
            <person name="Peterson D."/>
            <person name="Rahman M."/>
            <person name="Ware D."/>
            <person name="Westhoff P."/>
            <person name="Mayer K."/>
            <person name="Messing J."/>
            <person name="Sims D."/>
            <person name="Jenkins J."/>
            <person name="Shu S."/>
            <person name="Rokhsar D."/>
        </authorList>
    </citation>
    <scope>NUCLEOTIDE SEQUENCE</scope>
</reference>
<comment type="similarity">
    <text evidence="2 7">Belongs to the NSE4 family.</text>
</comment>
<feature type="domain" description="Non-structural maintenance of chromosome element 4 C-terminal" evidence="9">
    <location>
        <begin position="301"/>
        <end position="368"/>
    </location>
</feature>
<dbReference type="GO" id="GO:0030915">
    <property type="term" value="C:Smc5-Smc6 complex"/>
    <property type="evidence" value="ECO:0007669"/>
    <property type="project" value="UniProtKB-UniRule"/>
</dbReference>
<feature type="region of interest" description="Disordered" evidence="8">
    <location>
        <begin position="41"/>
        <end position="95"/>
    </location>
</feature>
<keyword evidence="3 7" id="KW-0227">DNA damage</keyword>
<organism evidence="10 11">
    <name type="scientific">Sorghum bicolor</name>
    <name type="common">Sorghum</name>
    <name type="synonym">Sorghum vulgare</name>
    <dbReference type="NCBI Taxonomy" id="4558"/>
    <lineage>
        <taxon>Eukaryota</taxon>
        <taxon>Viridiplantae</taxon>
        <taxon>Streptophyta</taxon>
        <taxon>Embryophyta</taxon>
        <taxon>Tracheophyta</taxon>
        <taxon>Spermatophyta</taxon>
        <taxon>Magnoliopsida</taxon>
        <taxon>Liliopsida</taxon>
        <taxon>Poales</taxon>
        <taxon>Poaceae</taxon>
        <taxon>PACMAD clade</taxon>
        <taxon>Panicoideae</taxon>
        <taxon>Andropogonodae</taxon>
        <taxon>Andropogoneae</taxon>
        <taxon>Sorghinae</taxon>
        <taxon>Sorghum</taxon>
    </lineage>
</organism>
<name>A0A1Z5RAY6_SORBI</name>
<evidence type="ECO:0000259" key="9">
    <source>
        <dbReference type="Pfam" id="PF08743"/>
    </source>
</evidence>
<dbReference type="OMA" id="ATGCQTM"/>
<evidence type="ECO:0000256" key="1">
    <source>
        <dbReference type="ARBA" id="ARBA00004123"/>
    </source>
</evidence>
<dbReference type="Gramene" id="OQU80920">
    <property type="protein sequence ID" value="OQU80920"/>
    <property type="gene ID" value="SORBI_3007G209300"/>
</dbReference>
<dbReference type="PANTHER" id="PTHR16140:SF15">
    <property type="entry name" value="NON-STRUCTURAL MAINTENANCE OF CHROMOSOMES ELEMENT 4"/>
    <property type="match status" value="1"/>
</dbReference>
<dbReference type="GO" id="GO:0005634">
    <property type="term" value="C:nucleus"/>
    <property type="evidence" value="ECO:0007669"/>
    <property type="project" value="UniProtKB-SubCell"/>
</dbReference>
<comment type="subcellular location">
    <subcellularLocation>
        <location evidence="1 7">Nucleus</location>
    </subcellularLocation>
</comment>
<evidence type="ECO:0000256" key="5">
    <source>
        <dbReference type="ARBA" id="ARBA00023204"/>
    </source>
</evidence>
<sequence length="368" mass="40077">MNSLPTKTERAWTRCKCNPQHTVVPISPSVASLPSVACVALTPTGNSNRRRRPPGPPKPTESAEEKLASRRRRAREEMEDRAAAAGSGEGGRDREDALWKGLAPLSSQSIEERRALRSEYAGVRAMIREDSAEVKGDPTLGHFDAALNKIEKLHEKVQRPMEQLADAEALLDLGNALVSSTKLENSDGPTPSEFITALISKFGAKASPTVDSNGSFSWSSLGCAVSGLFMPAAGCQTMNGPMGLGLAVKERRQNVRRQSRHLGSEPAVPDELAPDRDERNDTDKSIAVMFNLLRSHSNRNVKLEHLILNRQSFAQTVENIFALSFLVKDGRAEIYVADNGDHFVAPRNAPSAGSIASREVVNSQFVFR</sequence>
<dbReference type="EMBL" id="CM000766">
    <property type="protein sequence ID" value="OQU80917.1"/>
    <property type="molecule type" value="Genomic_DNA"/>
</dbReference>
<dbReference type="EMBL" id="CM000766">
    <property type="protein sequence ID" value="OQU80918.1"/>
    <property type="molecule type" value="Genomic_DNA"/>
</dbReference>
<dbReference type="Pfam" id="PF08743">
    <property type="entry name" value="Nse4_C"/>
    <property type="match status" value="1"/>
</dbReference>
<protein>
    <recommendedName>
        <fullName evidence="7">Non-structural maintenance of chromosomes element 4</fullName>
    </recommendedName>
</protein>
<evidence type="ECO:0000256" key="2">
    <source>
        <dbReference type="ARBA" id="ARBA00008997"/>
    </source>
</evidence>
<reference evidence="11" key="3">
    <citation type="journal article" date="2018" name="Plant J.">
        <title>The Sorghum bicolor reference genome: improved assembly, gene annotations, a transcriptome atlas, and signatures of genome organization.</title>
        <authorList>
            <person name="McCormick R.F."/>
            <person name="Truong S.K."/>
            <person name="Sreedasyam A."/>
            <person name="Jenkins J."/>
            <person name="Shu S."/>
            <person name="Sims D."/>
            <person name="Kennedy M."/>
            <person name="Amirebrahimi M."/>
            <person name="Weers B.D."/>
            <person name="McKinley B."/>
            <person name="Mattison A."/>
            <person name="Morishige D.T."/>
            <person name="Grimwood J."/>
            <person name="Schmutz J."/>
            <person name="Mullet J.E."/>
        </authorList>
    </citation>
    <scope>NUCLEOTIDE SEQUENCE [LARGE SCALE GENOMIC DNA]</scope>
    <source>
        <strain evidence="11">cv. BTx623</strain>
    </source>
</reference>
<dbReference type="GO" id="GO:0006281">
    <property type="term" value="P:DNA repair"/>
    <property type="evidence" value="ECO:0007669"/>
    <property type="project" value="UniProtKB-UniRule"/>
</dbReference>
<evidence type="ECO:0000256" key="3">
    <source>
        <dbReference type="ARBA" id="ARBA00022763"/>
    </source>
</evidence>
<dbReference type="EMBL" id="CM000766">
    <property type="protein sequence ID" value="OQU80920.1"/>
    <property type="molecule type" value="Genomic_DNA"/>
</dbReference>
<evidence type="ECO:0000256" key="4">
    <source>
        <dbReference type="ARBA" id="ARBA00023172"/>
    </source>
</evidence>
<dbReference type="ExpressionAtlas" id="A0A1Z5RAY6">
    <property type="expression patterns" value="baseline and differential"/>
</dbReference>
<dbReference type="InterPro" id="IPR027786">
    <property type="entry name" value="Nse4/EID"/>
</dbReference>
<dbReference type="Gramene" id="OQU80917">
    <property type="protein sequence ID" value="OQU80917"/>
    <property type="gene ID" value="SORBI_3007G209300"/>
</dbReference>
<dbReference type="GO" id="GO:0006310">
    <property type="term" value="P:DNA recombination"/>
    <property type="evidence" value="ECO:0007669"/>
    <property type="project" value="UniProtKB-UniRule"/>
</dbReference>
<evidence type="ECO:0000313" key="11">
    <source>
        <dbReference type="Proteomes" id="UP000000768"/>
    </source>
</evidence>
<dbReference type="Gramene" id="OQU80918">
    <property type="protein sequence ID" value="OQU80918"/>
    <property type="gene ID" value="SORBI_3007G209300"/>
</dbReference>
<dbReference type="PANTHER" id="PTHR16140">
    <property type="entry name" value="NON-STRUCTURAL MAINTENANCE OF CHROMOSOMES ELEMENT 4"/>
    <property type="match status" value="1"/>
</dbReference>
<keyword evidence="5 7" id="KW-0234">DNA repair</keyword>
<proteinExistence type="inferred from homology"/>
<feature type="region of interest" description="Disordered" evidence="8">
    <location>
        <begin position="254"/>
        <end position="280"/>
    </location>
</feature>
<reference evidence="10 11" key="1">
    <citation type="journal article" date="2009" name="Nature">
        <title>The Sorghum bicolor genome and the diversification of grasses.</title>
        <authorList>
            <person name="Paterson A.H."/>
            <person name="Bowers J.E."/>
            <person name="Bruggmann R."/>
            <person name="Dubchak I."/>
            <person name="Grimwood J."/>
            <person name="Gundlach H."/>
            <person name="Haberer G."/>
            <person name="Hellsten U."/>
            <person name="Mitros T."/>
            <person name="Poliakov A."/>
            <person name="Schmutz J."/>
            <person name="Spannagl M."/>
            <person name="Tang H."/>
            <person name="Wang X."/>
            <person name="Wicker T."/>
            <person name="Bharti A.K."/>
            <person name="Chapman J."/>
            <person name="Feltus F.A."/>
            <person name="Gowik U."/>
            <person name="Grigoriev I.V."/>
            <person name="Lyons E."/>
            <person name="Maher C.A."/>
            <person name="Martis M."/>
            <person name="Narechania A."/>
            <person name="Otillar R.P."/>
            <person name="Penning B.W."/>
            <person name="Salamov A.A."/>
            <person name="Wang Y."/>
            <person name="Zhang L."/>
            <person name="Carpita N.C."/>
            <person name="Freeling M."/>
            <person name="Gingle A.R."/>
            <person name="Hash C.T."/>
            <person name="Keller B."/>
            <person name="Klein P."/>
            <person name="Kresovich S."/>
            <person name="McCann M.C."/>
            <person name="Ming R."/>
            <person name="Peterson D.G."/>
            <person name="Mehboob-ur-Rahman"/>
            <person name="Ware D."/>
            <person name="Westhoff P."/>
            <person name="Mayer K.F."/>
            <person name="Messing J."/>
            <person name="Rokhsar D.S."/>
        </authorList>
    </citation>
    <scope>NUCLEOTIDE SEQUENCE [LARGE SCALE GENOMIC DNA]</scope>
    <source>
        <strain evidence="11">cv. BTx623</strain>
    </source>
</reference>
<dbReference type="Proteomes" id="UP000000768">
    <property type="component" value="Chromosome 7"/>
</dbReference>
<evidence type="ECO:0000313" key="10">
    <source>
        <dbReference type="EMBL" id="OQU80920.1"/>
    </source>
</evidence>
<accession>A0A1Z5RAY6</accession>
<dbReference type="InterPro" id="IPR014854">
    <property type="entry name" value="Nse4_C"/>
</dbReference>
<dbReference type="AlphaFoldDB" id="A0A1Z5RAY6"/>
<comment type="subunit">
    <text evidence="7">Component of the SMC5-SMC6 complex.</text>
</comment>